<reference evidence="2" key="1">
    <citation type="submission" date="2021-11" db="EMBL/GenBank/DDBJ databases">
        <title>Streptomyces corallinus and Kineosporia corallina sp. nov., two new coral-derived marine actinobacteria.</title>
        <authorList>
            <person name="Buangrab K."/>
            <person name="Sutthacheep M."/>
            <person name="Yeemin T."/>
            <person name="Harunari E."/>
            <person name="Igarashi Y."/>
            <person name="Sripreechasak P."/>
            <person name="Kanchanasin P."/>
            <person name="Tanasupawat S."/>
            <person name="Phongsopitanun W."/>
        </authorList>
    </citation>
    <scope>NUCLEOTIDE SEQUENCE</scope>
    <source>
        <strain evidence="2">JCM 31032</strain>
    </source>
</reference>
<feature type="region of interest" description="Disordered" evidence="1">
    <location>
        <begin position="1"/>
        <end position="20"/>
    </location>
</feature>
<name>A0A9X1SYQ9_9ACTN</name>
<gene>
    <name evidence="2" type="ORF">LR394_40385</name>
</gene>
<dbReference type="AlphaFoldDB" id="A0A9X1SYQ9"/>
<organism evidence="2 3">
    <name type="scientific">Kineosporia babensis</name>
    <dbReference type="NCBI Taxonomy" id="499548"/>
    <lineage>
        <taxon>Bacteria</taxon>
        <taxon>Bacillati</taxon>
        <taxon>Actinomycetota</taxon>
        <taxon>Actinomycetes</taxon>
        <taxon>Kineosporiales</taxon>
        <taxon>Kineosporiaceae</taxon>
        <taxon>Kineosporia</taxon>
    </lineage>
</organism>
<dbReference type="InterPro" id="IPR010093">
    <property type="entry name" value="SinI_DNA-bd"/>
</dbReference>
<dbReference type="GO" id="GO:0003677">
    <property type="term" value="F:DNA binding"/>
    <property type="evidence" value="ECO:0007669"/>
    <property type="project" value="UniProtKB-KW"/>
</dbReference>
<dbReference type="RefSeq" id="WP_231450021.1">
    <property type="nucleotide sequence ID" value="NZ_JAJOMB010000046.1"/>
</dbReference>
<accession>A0A9X1SYQ9</accession>
<dbReference type="EMBL" id="JAJOMB010000046">
    <property type="protein sequence ID" value="MCD5317169.1"/>
    <property type="molecule type" value="Genomic_DNA"/>
</dbReference>
<keyword evidence="3" id="KW-1185">Reference proteome</keyword>
<evidence type="ECO:0000256" key="1">
    <source>
        <dbReference type="SAM" id="MobiDB-lite"/>
    </source>
</evidence>
<keyword evidence="2" id="KW-0238">DNA-binding</keyword>
<dbReference type="Proteomes" id="UP001138997">
    <property type="component" value="Unassembled WGS sequence"/>
</dbReference>
<proteinExistence type="predicted"/>
<sequence>MSTGQNAGPGTRGNTENGYSVSEAARVTGWERSELQRLIKSGDITVTRAGGRVRIGQRQLDILKGDDTR</sequence>
<evidence type="ECO:0000313" key="3">
    <source>
        <dbReference type="Proteomes" id="UP001138997"/>
    </source>
</evidence>
<evidence type="ECO:0000313" key="2">
    <source>
        <dbReference type="EMBL" id="MCD5317169.1"/>
    </source>
</evidence>
<comment type="caution">
    <text evidence="2">The sequence shown here is derived from an EMBL/GenBank/DDBJ whole genome shotgun (WGS) entry which is preliminary data.</text>
</comment>
<protein>
    <submittedName>
        <fullName evidence="2">Excisionase family DNA-binding protein</fullName>
    </submittedName>
</protein>
<dbReference type="NCBIfam" id="TIGR01764">
    <property type="entry name" value="excise"/>
    <property type="match status" value="1"/>
</dbReference>